<name>A0A7U3NLT4_9CYAN</name>
<evidence type="ECO:0000313" key="6">
    <source>
        <dbReference type="EMBL" id="QOV21228.1"/>
    </source>
</evidence>
<evidence type="ECO:0000259" key="5">
    <source>
        <dbReference type="Pfam" id="PF00149"/>
    </source>
</evidence>
<dbReference type="EMBL" id="CP063311">
    <property type="protein sequence ID" value="QOV21228.1"/>
    <property type="molecule type" value="Genomic_DNA"/>
</dbReference>
<dbReference type="Pfam" id="PF00149">
    <property type="entry name" value="Metallophos"/>
    <property type="match status" value="1"/>
</dbReference>
<dbReference type="InterPro" id="IPR004843">
    <property type="entry name" value="Calcineurin-like_PHP"/>
</dbReference>
<comment type="similarity">
    <text evidence="4">Belongs to the cyclic nucleotide phosphodiesterase class-III family.</text>
</comment>
<dbReference type="Gene3D" id="3.60.21.10">
    <property type="match status" value="1"/>
</dbReference>
<dbReference type="GO" id="GO:0004115">
    <property type="term" value="F:3',5'-cyclic-AMP phosphodiesterase activity"/>
    <property type="evidence" value="ECO:0007669"/>
    <property type="project" value="UniProtKB-EC"/>
</dbReference>
<accession>A0A7U3NLT4</accession>
<protein>
    <submittedName>
        <fullName evidence="6">3',5'-cyclic-AMP phosphodiesterase</fullName>
        <ecNumber evidence="6">3.1.4.53</ecNumber>
    </submittedName>
</protein>
<proteinExistence type="inferred from homology"/>
<dbReference type="PANTHER" id="PTHR42988">
    <property type="entry name" value="PHOSPHOHYDROLASE"/>
    <property type="match status" value="1"/>
</dbReference>
<evidence type="ECO:0000313" key="7">
    <source>
        <dbReference type="Proteomes" id="UP000593846"/>
    </source>
</evidence>
<keyword evidence="7" id="KW-1185">Reference proteome</keyword>
<dbReference type="Proteomes" id="UP000593846">
    <property type="component" value="Chromosome"/>
</dbReference>
<evidence type="ECO:0000256" key="3">
    <source>
        <dbReference type="ARBA" id="ARBA00023004"/>
    </source>
</evidence>
<dbReference type="EC" id="3.1.4.53" evidence="6"/>
<dbReference type="InterPro" id="IPR026575">
    <property type="entry name" value="GpdQ/CpdA-like"/>
</dbReference>
<dbReference type="SUPFAM" id="SSF56300">
    <property type="entry name" value="Metallo-dependent phosphatases"/>
    <property type="match status" value="1"/>
</dbReference>
<gene>
    <name evidence="6" type="primary">cpdA</name>
    <name evidence="6" type="ORF">IM676_10565</name>
</gene>
<keyword evidence="3" id="KW-0408">Iron</keyword>
<keyword evidence="2 6" id="KW-0378">Hydrolase</keyword>
<sequence>MNQVSPISIAQITDIHLFGSENHKMLGMPTIKSFQAVVDKLHSLRNEVDLLLLTGNLSGDGNLQSYDNLQNLLNPLQIPAYWLPGNNDCAIAMDNILNMGMISRRKSFERGGWNFILLDSCVPGCRHGYLGAKTLDWLNRELTILGDHPTLVGLHHPPFAVNSPWLDHSSLQNPQELFAVVDRHPQVKLVLFGHIHQEFQRQRGQVHYLGTPSTGLQFRAQSPTLRIDSKYPGFRLLKLYPNGMWETTVERVPYFQPLELVATVS</sequence>
<dbReference type="AlphaFoldDB" id="A0A7U3NLT4"/>
<dbReference type="InterPro" id="IPR050884">
    <property type="entry name" value="CNP_phosphodiesterase-III"/>
</dbReference>
<dbReference type="CDD" id="cd07402">
    <property type="entry name" value="MPP_GpdQ"/>
    <property type="match status" value="1"/>
</dbReference>
<dbReference type="RefSeq" id="WP_200986885.1">
    <property type="nucleotide sequence ID" value="NZ_CP063311.1"/>
</dbReference>
<dbReference type="KEGG" id="aee:IM676_10565"/>
<organism evidence="6 7">
    <name type="scientific">Anabaenopsis elenkinii CCIBt3563</name>
    <dbReference type="NCBI Taxonomy" id="2779889"/>
    <lineage>
        <taxon>Bacteria</taxon>
        <taxon>Bacillati</taxon>
        <taxon>Cyanobacteriota</taxon>
        <taxon>Cyanophyceae</taxon>
        <taxon>Nostocales</taxon>
        <taxon>Nodulariaceae</taxon>
        <taxon>Anabaenopsis</taxon>
    </lineage>
</organism>
<feature type="domain" description="Calcineurin-like phosphoesterase" evidence="5">
    <location>
        <begin position="8"/>
        <end position="197"/>
    </location>
</feature>
<dbReference type="PANTHER" id="PTHR42988:SF2">
    <property type="entry name" value="CYCLIC NUCLEOTIDE PHOSPHODIESTERASE CBUA0032-RELATED"/>
    <property type="match status" value="1"/>
</dbReference>
<reference evidence="7" key="1">
    <citation type="submission" date="2020-10" db="EMBL/GenBank/DDBJ databases">
        <title>Genome-based taxonomic classification of the species Anabaenopsis elenkinii.</title>
        <authorList>
            <person name="Delbaje E."/>
            <person name="Andreote A.P.D."/>
            <person name="Pellegrinetti T.A."/>
            <person name="Cruz R.B."/>
            <person name="Branco L.H.Z."/>
            <person name="Fiore M.F."/>
        </authorList>
    </citation>
    <scope>NUCLEOTIDE SEQUENCE [LARGE SCALE GENOMIC DNA]</scope>
    <source>
        <strain evidence="7">CCIBt3563</strain>
    </source>
</reference>
<evidence type="ECO:0000256" key="1">
    <source>
        <dbReference type="ARBA" id="ARBA00022723"/>
    </source>
</evidence>
<evidence type="ECO:0000256" key="4">
    <source>
        <dbReference type="ARBA" id="ARBA00025742"/>
    </source>
</evidence>
<evidence type="ECO:0000256" key="2">
    <source>
        <dbReference type="ARBA" id="ARBA00022801"/>
    </source>
</evidence>
<dbReference type="GO" id="GO:0046872">
    <property type="term" value="F:metal ion binding"/>
    <property type="evidence" value="ECO:0007669"/>
    <property type="project" value="UniProtKB-KW"/>
</dbReference>
<dbReference type="InterPro" id="IPR029052">
    <property type="entry name" value="Metallo-depent_PP-like"/>
</dbReference>
<keyword evidence="1" id="KW-0479">Metal-binding</keyword>
<dbReference type="NCBIfam" id="NF008359">
    <property type="entry name" value="PRK11148.1"/>
    <property type="match status" value="1"/>
</dbReference>